<organism evidence="2 3">
    <name type="scientific">Portunus trituberculatus</name>
    <name type="common">Swimming crab</name>
    <name type="synonym">Neptunus trituberculatus</name>
    <dbReference type="NCBI Taxonomy" id="210409"/>
    <lineage>
        <taxon>Eukaryota</taxon>
        <taxon>Metazoa</taxon>
        <taxon>Ecdysozoa</taxon>
        <taxon>Arthropoda</taxon>
        <taxon>Crustacea</taxon>
        <taxon>Multicrustacea</taxon>
        <taxon>Malacostraca</taxon>
        <taxon>Eumalacostraca</taxon>
        <taxon>Eucarida</taxon>
        <taxon>Decapoda</taxon>
        <taxon>Pleocyemata</taxon>
        <taxon>Brachyura</taxon>
        <taxon>Eubrachyura</taxon>
        <taxon>Portunoidea</taxon>
        <taxon>Portunidae</taxon>
        <taxon>Portuninae</taxon>
        <taxon>Portunus</taxon>
    </lineage>
</organism>
<gene>
    <name evidence="2" type="ORF">E2C01_071845</name>
</gene>
<keyword evidence="3" id="KW-1185">Reference proteome</keyword>
<protein>
    <submittedName>
        <fullName evidence="2">Uncharacterized protein</fullName>
    </submittedName>
</protein>
<feature type="transmembrane region" description="Helical" evidence="1">
    <location>
        <begin position="6"/>
        <end position="23"/>
    </location>
</feature>
<reference evidence="2 3" key="1">
    <citation type="submission" date="2019-05" db="EMBL/GenBank/DDBJ databases">
        <title>Another draft genome of Portunus trituberculatus and its Hox gene families provides insights of decapod evolution.</title>
        <authorList>
            <person name="Jeong J.-H."/>
            <person name="Song I."/>
            <person name="Kim S."/>
            <person name="Choi T."/>
            <person name="Kim D."/>
            <person name="Ryu S."/>
            <person name="Kim W."/>
        </authorList>
    </citation>
    <scope>NUCLEOTIDE SEQUENCE [LARGE SCALE GENOMIC DNA]</scope>
    <source>
        <tissue evidence="2">Muscle</tissue>
    </source>
</reference>
<keyword evidence="1" id="KW-0472">Membrane</keyword>
<keyword evidence="1" id="KW-0812">Transmembrane</keyword>
<sequence length="74" mass="7804">MYTPQAVSVGGSARLCASLFAILRASLFASLRASLCASVRAILCGILLLLVLNLSSVEWYDMAPVVLSSVFIIA</sequence>
<keyword evidence="1" id="KW-1133">Transmembrane helix</keyword>
<comment type="caution">
    <text evidence="2">The sequence shown here is derived from an EMBL/GenBank/DDBJ whole genome shotgun (WGS) entry which is preliminary data.</text>
</comment>
<dbReference type="AlphaFoldDB" id="A0A5B7I4Z2"/>
<dbReference type="EMBL" id="VSRR010045747">
    <property type="protein sequence ID" value="MPC77393.1"/>
    <property type="molecule type" value="Genomic_DNA"/>
</dbReference>
<proteinExistence type="predicted"/>
<dbReference type="Proteomes" id="UP000324222">
    <property type="component" value="Unassembled WGS sequence"/>
</dbReference>
<evidence type="ECO:0000313" key="3">
    <source>
        <dbReference type="Proteomes" id="UP000324222"/>
    </source>
</evidence>
<evidence type="ECO:0000313" key="2">
    <source>
        <dbReference type="EMBL" id="MPC77393.1"/>
    </source>
</evidence>
<evidence type="ECO:0000256" key="1">
    <source>
        <dbReference type="SAM" id="Phobius"/>
    </source>
</evidence>
<feature type="transmembrane region" description="Helical" evidence="1">
    <location>
        <begin position="35"/>
        <end position="54"/>
    </location>
</feature>
<name>A0A5B7I4Z2_PORTR</name>
<accession>A0A5B7I4Z2</accession>